<dbReference type="AlphaFoldDB" id="A0A078A394"/>
<name>A0A078A394_STYLE</name>
<dbReference type="EMBL" id="CCKQ01005133">
    <property type="protein sequence ID" value="CDW76287.1"/>
    <property type="molecule type" value="Genomic_DNA"/>
</dbReference>
<organism evidence="1 2">
    <name type="scientific">Stylonychia lemnae</name>
    <name type="common">Ciliate</name>
    <dbReference type="NCBI Taxonomy" id="5949"/>
    <lineage>
        <taxon>Eukaryota</taxon>
        <taxon>Sar</taxon>
        <taxon>Alveolata</taxon>
        <taxon>Ciliophora</taxon>
        <taxon>Intramacronucleata</taxon>
        <taxon>Spirotrichea</taxon>
        <taxon>Stichotrichia</taxon>
        <taxon>Sporadotrichida</taxon>
        <taxon>Oxytrichidae</taxon>
        <taxon>Stylonychinae</taxon>
        <taxon>Stylonychia</taxon>
    </lineage>
</organism>
<accession>A0A078A394</accession>
<gene>
    <name evidence="1" type="primary">Contig6114.g6536</name>
    <name evidence="1" type="ORF">STYLEM_5287</name>
</gene>
<proteinExistence type="predicted"/>
<evidence type="ECO:0000313" key="2">
    <source>
        <dbReference type="Proteomes" id="UP000039865"/>
    </source>
</evidence>
<reference evidence="1 2" key="1">
    <citation type="submission" date="2014-06" db="EMBL/GenBank/DDBJ databases">
        <authorList>
            <person name="Swart Estienne"/>
        </authorList>
    </citation>
    <scope>NUCLEOTIDE SEQUENCE [LARGE SCALE GENOMIC DNA]</scope>
    <source>
        <strain evidence="1 2">130c</strain>
    </source>
</reference>
<dbReference type="InParanoid" id="A0A078A394"/>
<dbReference type="Proteomes" id="UP000039865">
    <property type="component" value="Unassembled WGS sequence"/>
</dbReference>
<evidence type="ECO:0000313" key="1">
    <source>
        <dbReference type="EMBL" id="CDW76287.1"/>
    </source>
</evidence>
<protein>
    <submittedName>
        <fullName evidence="1">Uncharacterized protein</fullName>
    </submittedName>
</protein>
<sequence>MGLQRIMLVFLIVEEDIMGNPVLMKEGSWSSPNAQNALKNASNAQTKTSALHARKVTIYKQNQKLPMANVQQRQMKNLILKSMQTLTLKGIIKQMKTLDHIIMLQKIFKMPYQEHMNQVLSTLVQLSILF</sequence>
<keyword evidence="2" id="KW-1185">Reference proteome</keyword>